<evidence type="ECO:0000313" key="3">
    <source>
        <dbReference type="EMBL" id="TCO09701.1"/>
    </source>
</evidence>
<dbReference type="EMBL" id="SLWK01000002">
    <property type="protein sequence ID" value="TCO09701.1"/>
    <property type="molecule type" value="Genomic_DNA"/>
</dbReference>
<dbReference type="SUPFAM" id="SSF55347">
    <property type="entry name" value="Glyceraldehyde-3-phosphate dehydrogenase-like, C-terminal domain"/>
    <property type="match status" value="1"/>
</dbReference>
<dbReference type="Proteomes" id="UP000295221">
    <property type="component" value="Unassembled WGS sequence"/>
</dbReference>
<dbReference type="Pfam" id="PF02894">
    <property type="entry name" value="GFO_IDH_MocA_C"/>
    <property type="match status" value="1"/>
</dbReference>
<reference evidence="3 4" key="1">
    <citation type="submission" date="2019-03" db="EMBL/GenBank/DDBJ databases">
        <title>Genomic Encyclopedia of Type Strains, Phase IV (KMG-IV): sequencing the most valuable type-strain genomes for metagenomic binning, comparative biology and taxonomic classification.</title>
        <authorList>
            <person name="Goeker M."/>
        </authorList>
    </citation>
    <scope>NUCLEOTIDE SEQUENCE [LARGE SCALE GENOMIC DNA]</scope>
    <source>
        <strain evidence="3 4">DSM 24179</strain>
    </source>
</reference>
<sequence length="447" mass="51274">MDRRKFLASTGLAAGSLLMNPVNSSAARRSRGKKRKMALVGTGIRGVNMFGRDLLRQYGEYVELVGLCDINPGRLRYADGYIGANCPTFTDLEEMIRKQKPEVIIVTSEDSSHHTVIIKAMEMGCDIITEKPLTIDEDKAQEILDAQKRTGREIIVTFNYRYPPYRAKMKQLINDGLIGDINTVEFHWNIDHSHLTRYMQRWHGYKDHGGTLWVHKSTHHFDMVNWFLDSEPKEVFAYASLDRYGKNGNFRGENCRNCAHTAKCPYYWDINKNPHLKALYADNEHHDGYIRDNCVFREDIDIYEHHSAVVKYMNGTVLNYSLTGDTDYEGYWIAFNGTKGRLEARIEGYPQKDYAEITFTPIDRYTDDKPRIFRVDYTRSGHWGGDVLMMDKLFKDPDMPDPLRQQATLRDGVMSILTGVAARQSAESGKSVQIKDLTTLKPQAKVG</sequence>
<dbReference type="Pfam" id="PF01408">
    <property type="entry name" value="GFO_IDH_MocA"/>
    <property type="match status" value="1"/>
</dbReference>
<dbReference type="InterPro" id="IPR004104">
    <property type="entry name" value="Gfo/Idh/MocA-like_OxRdtase_C"/>
</dbReference>
<dbReference type="InterPro" id="IPR051450">
    <property type="entry name" value="Gfo/Idh/MocA_Oxidoreductases"/>
</dbReference>
<proteinExistence type="predicted"/>
<protein>
    <submittedName>
        <fullName evidence="3">Oxidoreductase family protein</fullName>
    </submittedName>
</protein>
<evidence type="ECO:0000313" key="4">
    <source>
        <dbReference type="Proteomes" id="UP000295221"/>
    </source>
</evidence>
<feature type="domain" description="Gfo/Idh/MocA-like oxidoreductase N-terminal" evidence="1">
    <location>
        <begin position="36"/>
        <end position="157"/>
    </location>
</feature>
<accession>A0A4V2RWR5</accession>
<evidence type="ECO:0000259" key="1">
    <source>
        <dbReference type="Pfam" id="PF01408"/>
    </source>
</evidence>
<gene>
    <name evidence="3" type="ORF">EV194_102127</name>
</gene>
<dbReference type="Gene3D" id="3.30.360.10">
    <property type="entry name" value="Dihydrodipicolinate Reductase, domain 2"/>
    <property type="match status" value="1"/>
</dbReference>
<dbReference type="PANTHER" id="PTHR43377:SF2">
    <property type="entry name" value="BINDING ROSSMANN FOLD OXIDOREDUCTASE, PUTATIVE (AFU_ORTHOLOGUE AFUA_4G00560)-RELATED"/>
    <property type="match status" value="1"/>
</dbReference>
<feature type="domain" description="Gfo/Idh/MocA-like oxidoreductase C-terminal" evidence="2">
    <location>
        <begin position="170"/>
        <end position="434"/>
    </location>
</feature>
<dbReference type="AlphaFoldDB" id="A0A4V2RWR5"/>
<evidence type="ECO:0000259" key="2">
    <source>
        <dbReference type="Pfam" id="PF02894"/>
    </source>
</evidence>
<dbReference type="RefSeq" id="WP_207915898.1">
    <property type="nucleotide sequence ID" value="NZ_SLWK01000002.1"/>
</dbReference>
<dbReference type="GO" id="GO:0000166">
    <property type="term" value="F:nucleotide binding"/>
    <property type="evidence" value="ECO:0007669"/>
    <property type="project" value="InterPro"/>
</dbReference>
<name>A0A4V2RWR5_9BACT</name>
<organism evidence="3 4">
    <name type="scientific">Natronoflexus pectinivorans</name>
    <dbReference type="NCBI Taxonomy" id="682526"/>
    <lineage>
        <taxon>Bacteria</taxon>
        <taxon>Pseudomonadati</taxon>
        <taxon>Bacteroidota</taxon>
        <taxon>Bacteroidia</taxon>
        <taxon>Marinilabiliales</taxon>
        <taxon>Marinilabiliaceae</taxon>
        <taxon>Natronoflexus</taxon>
    </lineage>
</organism>
<dbReference type="Gene3D" id="3.40.50.720">
    <property type="entry name" value="NAD(P)-binding Rossmann-like Domain"/>
    <property type="match status" value="1"/>
</dbReference>
<keyword evidence="4" id="KW-1185">Reference proteome</keyword>
<dbReference type="InterPro" id="IPR036291">
    <property type="entry name" value="NAD(P)-bd_dom_sf"/>
</dbReference>
<dbReference type="SUPFAM" id="SSF51735">
    <property type="entry name" value="NAD(P)-binding Rossmann-fold domains"/>
    <property type="match status" value="1"/>
</dbReference>
<dbReference type="PANTHER" id="PTHR43377">
    <property type="entry name" value="BILIVERDIN REDUCTASE A"/>
    <property type="match status" value="1"/>
</dbReference>
<comment type="caution">
    <text evidence="3">The sequence shown here is derived from an EMBL/GenBank/DDBJ whole genome shotgun (WGS) entry which is preliminary data.</text>
</comment>
<dbReference type="InterPro" id="IPR000683">
    <property type="entry name" value="Gfo/Idh/MocA-like_OxRdtase_N"/>
</dbReference>